<dbReference type="CDD" id="cd00082">
    <property type="entry name" value="HisKA"/>
    <property type="match status" value="1"/>
</dbReference>
<feature type="coiled-coil region" evidence="11">
    <location>
        <begin position="217"/>
        <end position="244"/>
    </location>
</feature>
<dbReference type="CDD" id="cd00075">
    <property type="entry name" value="HATPase"/>
    <property type="match status" value="1"/>
</dbReference>
<feature type="domain" description="Histidine kinase" evidence="14">
    <location>
        <begin position="244"/>
        <end position="438"/>
    </location>
</feature>
<feature type="transmembrane region" description="Helical" evidence="13">
    <location>
        <begin position="150"/>
        <end position="172"/>
    </location>
</feature>
<dbReference type="SMART" id="SM00304">
    <property type="entry name" value="HAMP"/>
    <property type="match status" value="1"/>
</dbReference>
<feature type="domain" description="HAMP" evidence="15">
    <location>
        <begin position="169"/>
        <end position="222"/>
    </location>
</feature>
<dbReference type="Proteomes" id="UP000561726">
    <property type="component" value="Unassembled WGS sequence"/>
</dbReference>
<dbReference type="Gene3D" id="3.30.565.10">
    <property type="entry name" value="Histidine kinase-like ATPase, C-terminal domain"/>
    <property type="match status" value="1"/>
</dbReference>
<dbReference type="SUPFAM" id="SSF47384">
    <property type="entry name" value="Homodimeric domain of signal transducing histidine kinase"/>
    <property type="match status" value="1"/>
</dbReference>
<evidence type="ECO:0000256" key="11">
    <source>
        <dbReference type="SAM" id="Coils"/>
    </source>
</evidence>
<protein>
    <recommendedName>
        <fullName evidence="3">histidine kinase</fullName>
        <ecNumber evidence="3">2.7.13.3</ecNumber>
    </recommendedName>
</protein>
<evidence type="ECO:0000313" key="16">
    <source>
        <dbReference type="EMBL" id="MBB5639843.1"/>
    </source>
</evidence>
<dbReference type="PROSITE" id="PS50885">
    <property type="entry name" value="HAMP"/>
    <property type="match status" value="1"/>
</dbReference>
<accession>A0A7W8ZTD7</accession>
<gene>
    <name evidence="16" type="ORF">BJ997_000391</name>
</gene>
<evidence type="ECO:0000256" key="8">
    <source>
        <dbReference type="ARBA" id="ARBA00022989"/>
    </source>
</evidence>
<dbReference type="AlphaFoldDB" id="A0A7W8ZTD7"/>
<dbReference type="InterPro" id="IPR005467">
    <property type="entry name" value="His_kinase_dom"/>
</dbReference>
<evidence type="ECO:0000256" key="6">
    <source>
        <dbReference type="ARBA" id="ARBA00022692"/>
    </source>
</evidence>
<dbReference type="SMART" id="SM00388">
    <property type="entry name" value="HisKA"/>
    <property type="match status" value="1"/>
</dbReference>
<dbReference type="EMBL" id="JACHBQ010000001">
    <property type="protein sequence ID" value="MBB5639843.1"/>
    <property type="molecule type" value="Genomic_DNA"/>
</dbReference>
<dbReference type="PRINTS" id="PR00344">
    <property type="entry name" value="BCTRLSENSOR"/>
</dbReference>
<dbReference type="InterPro" id="IPR004358">
    <property type="entry name" value="Sig_transdc_His_kin-like_C"/>
</dbReference>
<keyword evidence="8 13" id="KW-1133">Transmembrane helix</keyword>
<dbReference type="SUPFAM" id="SSF55874">
    <property type="entry name" value="ATPase domain of HSP90 chaperone/DNA topoisomerase II/histidine kinase"/>
    <property type="match status" value="1"/>
</dbReference>
<keyword evidence="7 16" id="KW-0418">Kinase</keyword>
<dbReference type="PROSITE" id="PS50109">
    <property type="entry name" value="HIS_KIN"/>
    <property type="match status" value="1"/>
</dbReference>
<name>A0A7W8ZTD7_9MICO</name>
<evidence type="ECO:0000256" key="13">
    <source>
        <dbReference type="SAM" id="Phobius"/>
    </source>
</evidence>
<evidence type="ECO:0000313" key="17">
    <source>
        <dbReference type="Proteomes" id="UP000561726"/>
    </source>
</evidence>
<evidence type="ECO:0000256" key="9">
    <source>
        <dbReference type="ARBA" id="ARBA00023012"/>
    </source>
</evidence>
<dbReference type="InterPro" id="IPR036097">
    <property type="entry name" value="HisK_dim/P_sf"/>
</dbReference>
<evidence type="ECO:0000256" key="2">
    <source>
        <dbReference type="ARBA" id="ARBA00004236"/>
    </source>
</evidence>
<evidence type="ECO:0000259" key="14">
    <source>
        <dbReference type="PROSITE" id="PS50109"/>
    </source>
</evidence>
<sequence length="457" mass="47954">MRTTSLRLRVIAAVLGALSVVLVCVGILINVVLGEQLRADLQQRLVDRAGYAQILAEQGLSAQSLANQLTGDDVTVAFSLGGDTVYGRVEPTPRAGKPSGPHASPPPGAVITQRGNEVAVTQTVAGGTLTLSASEAGIDQTLSQLRTIEIVAAAATLLVTGLLLTGVVGVALRPLTRMTALAVGIAHGDRGGRLRPSNPRTEIGRTAAAIDDMLQALEAAETTARDAAHDAADAEERMRRLLADVSHELRTPEAGLQASAETLLRTNPARAERERLTVGMIQQTHRAARLVNDLLLIERLDQGGEQRMPEPVNLSTLAERVVAEQRLLAEGRSISLSAQREVWVHGDAERLGQIVTNLLDNARHATDADGTISVVLRVRDGSVQLEVGDSGAGVAPADRERIFERFVRLDPARSGSRGGSGLGLPIARALARAHGGTLAYGLPGGFTLTLPSGTPPA</sequence>
<dbReference type="InterPro" id="IPR036890">
    <property type="entry name" value="HATPase_C_sf"/>
</dbReference>
<dbReference type="GO" id="GO:0000155">
    <property type="term" value="F:phosphorelay sensor kinase activity"/>
    <property type="evidence" value="ECO:0007669"/>
    <property type="project" value="InterPro"/>
</dbReference>
<evidence type="ECO:0000256" key="3">
    <source>
        <dbReference type="ARBA" id="ARBA00012438"/>
    </source>
</evidence>
<dbReference type="CDD" id="cd06225">
    <property type="entry name" value="HAMP"/>
    <property type="match status" value="1"/>
</dbReference>
<evidence type="ECO:0000256" key="1">
    <source>
        <dbReference type="ARBA" id="ARBA00000085"/>
    </source>
</evidence>
<dbReference type="PANTHER" id="PTHR45436:SF5">
    <property type="entry name" value="SENSOR HISTIDINE KINASE TRCS"/>
    <property type="match status" value="1"/>
</dbReference>
<evidence type="ECO:0000256" key="12">
    <source>
        <dbReference type="SAM" id="MobiDB-lite"/>
    </source>
</evidence>
<evidence type="ECO:0000259" key="15">
    <source>
        <dbReference type="PROSITE" id="PS50885"/>
    </source>
</evidence>
<dbReference type="EC" id="2.7.13.3" evidence="3"/>
<evidence type="ECO:0000256" key="5">
    <source>
        <dbReference type="ARBA" id="ARBA00022679"/>
    </source>
</evidence>
<keyword evidence="5" id="KW-0808">Transferase</keyword>
<evidence type="ECO:0000256" key="10">
    <source>
        <dbReference type="ARBA" id="ARBA00023136"/>
    </source>
</evidence>
<comment type="caution">
    <text evidence="16">The sequence shown here is derived from an EMBL/GenBank/DDBJ whole genome shotgun (WGS) entry which is preliminary data.</text>
</comment>
<dbReference type="Pfam" id="PF00512">
    <property type="entry name" value="HisKA"/>
    <property type="match status" value="1"/>
</dbReference>
<dbReference type="Gene3D" id="6.10.340.10">
    <property type="match status" value="1"/>
</dbReference>
<dbReference type="GO" id="GO:0005886">
    <property type="term" value="C:plasma membrane"/>
    <property type="evidence" value="ECO:0007669"/>
    <property type="project" value="UniProtKB-SubCell"/>
</dbReference>
<evidence type="ECO:0000256" key="7">
    <source>
        <dbReference type="ARBA" id="ARBA00022777"/>
    </source>
</evidence>
<keyword evidence="10 13" id="KW-0472">Membrane</keyword>
<dbReference type="Pfam" id="PF02518">
    <property type="entry name" value="HATPase_c"/>
    <property type="match status" value="1"/>
</dbReference>
<dbReference type="InterPro" id="IPR050428">
    <property type="entry name" value="TCS_sensor_his_kinase"/>
</dbReference>
<dbReference type="Gene3D" id="1.10.287.130">
    <property type="match status" value="1"/>
</dbReference>
<dbReference type="InterPro" id="IPR003594">
    <property type="entry name" value="HATPase_dom"/>
</dbReference>
<keyword evidence="11" id="KW-0175">Coiled coil</keyword>
<dbReference type="InterPro" id="IPR003660">
    <property type="entry name" value="HAMP_dom"/>
</dbReference>
<dbReference type="SUPFAM" id="SSF158472">
    <property type="entry name" value="HAMP domain-like"/>
    <property type="match status" value="1"/>
</dbReference>
<keyword evidence="6 13" id="KW-0812">Transmembrane</keyword>
<dbReference type="RefSeq" id="WP_183323229.1">
    <property type="nucleotide sequence ID" value="NZ_JACHBQ010000001.1"/>
</dbReference>
<organism evidence="16 17">
    <name type="scientific">Cryobacterium roopkundense</name>
    <dbReference type="NCBI Taxonomy" id="1001240"/>
    <lineage>
        <taxon>Bacteria</taxon>
        <taxon>Bacillati</taxon>
        <taxon>Actinomycetota</taxon>
        <taxon>Actinomycetes</taxon>
        <taxon>Micrococcales</taxon>
        <taxon>Microbacteriaceae</taxon>
        <taxon>Cryobacterium</taxon>
    </lineage>
</organism>
<comment type="subcellular location">
    <subcellularLocation>
        <location evidence="2">Cell membrane</location>
    </subcellularLocation>
</comment>
<keyword evidence="4" id="KW-0597">Phosphoprotein</keyword>
<feature type="region of interest" description="Disordered" evidence="12">
    <location>
        <begin position="89"/>
        <end position="110"/>
    </location>
</feature>
<dbReference type="Pfam" id="PF00672">
    <property type="entry name" value="HAMP"/>
    <property type="match status" value="1"/>
</dbReference>
<reference evidence="16 17" key="1">
    <citation type="submission" date="2020-08" db="EMBL/GenBank/DDBJ databases">
        <title>Sequencing the genomes of 1000 actinobacteria strains.</title>
        <authorList>
            <person name="Klenk H.-P."/>
        </authorList>
    </citation>
    <scope>NUCLEOTIDE SEQUENCE [LARGE SCALE GENOMIC DNA]</scope>
    <source>
        <strain evidence="16 17">DSM 21065</strain>
    </source>
</reference>
<dbReference type="InterPro" id="IPR003661">
    <property type="entry name" value="HisK_dim/P_dom"/>
</dbReference>
<dbReference type="PANTHER" id="PTHR45436">
    <property type="entry name" value="SENSOR HISTIDINE KINASE YKOH"/>
    <property type="match status" value="1"/>
</dbReference>
<keyword evidence="9" id="KW-0902">Two-component regulatory system</keyword>
<comment type="catalytic activity">
    <reaction evidence="1">
        <text>ATP + protein L-histidine = ADP + protein N-phospho-L-histidine.</text>
        <dbReference type="EC" id="2.7.13.3"/>
    </reaction>
</comment>
<evidence type="ECO:0000256" key="4">
    <source>
        <dbReference type="ARBA" id="ARBA00022553"/>
    </source>
</evidence>
<dbReference type="SMART" id="SM00387">
    <property type="entry name" value="HATPase_c"/>
    <property type="match status" value="1"/>
</dbReference>
<proteinExistence type="predicted"/>